<evidence type="ECO:0000313" key="1">
    <source>
        <dbReference type="EMBL" id="SCM81015.1"/>
    </source>
</evidence>
<name>A0A212LTW0_9FIRM</name>
<sequence>MSDQVTIPGSVSCTGPVSALTAERDREPQLSGPAQDDRLMLQSILNEAFNQYIFTRVDNILKLAETNDADYSETVNKVSGLLNRLLKLAGQLKEQYPELIELVMELESYIALESGQSAEIAYKQGLQDSGYIHKEFMTFQQQR</sequence>
<accession>A0A212LTW0</accession>
<dbReference type="EMBL" id="FMJE01000003">
    <property type="protein sequence ID" value="SCM81015.1"/>
    <property type="molecule type" value="Genomic_DNA"/>
</dbReference>
<protein>
    <submittedName>
        <fullName evidence="1">Uncharacterized protein</fullName>
    </submittedName>
</protein>
<gene>
    <name evidence="1" type="ORF">KL86SPO_31194</name>
</gene>
<dbReference type="AlphaFoldDB" id="A0A212LTW0"/>
<proteinExistence type="predicted"/>
<organism evidence="1">
    <name type="scientific">uncultured Sporomusa sp</name>
    <dbReference type="NCBI Taxonomy" id="307249"/>
    <lineage>
        <taxon>Bacteria</taxon>
        <taxon>Bacillati</taxon>
        <taxon>Bacillota</taxon>
        <taxon>Negativicutes</taxon>
        <taxon>Selenomonadales</taxon>
        <taxon>Sporomusaceae</taxon>
        <taxon>Sporomusa</taxon>
        <taxon>environmental samples</taxon>
    </lineage>
</organism>
<dbReference type="RefSeq" id="WP_288184165.1">
    <property type="nucleotide sequence ID" value="NZ_LT608335.1"/>
</dbReference>
<reference evidence="1" key="1">
    <citation type="submission" date="2016-08" db="EMBL/GenBank/DDBJ databases">
        <authorList>
            <person name="Seilhamer J.J."/>
        </authorList>
    </citation>
    <scope>NUCLEOTIDE SEQUENCE</scope>
    <source>
        <strain evidence="1">86</strain>
    </source>
</reference>